<dbReference type="OrthoDB" id="10035316at2759"/>
<feature type="domain" description="FAM69 protein-kinase" evidence="6">
    <location>
        <begin position="191"/>
        <end position="388"/>
    </location>
</feature>
<dbReference type="Pfam" id="PF12260">
    <property type="entry name" value="PIP49_C"/>
    <property type="match status" value="1"/>
</dbReference>
<name>A0A814BY65_9BILA</name>
<keyword evidence="4" id="KW-0732">Signal</keyword>
<evidence type="ECO:0000256" key="4">
    <source>
        <dbReference type="ARBA" id="ARBA00022729"/>
    </source>
</evidence>
<keyword evidence="3" id="KW-0964">Secreted</keyword>
<protein>
    <recommendedName>
        <fullName evidence="6">FAM69 protein-kinase domain-containing protein</fullName>
    </recommendedName>
</protein>
<evidence type="ECO:0000256" key="3">
    <source>
        <dbReference type="ARBA" id="ARBA00022525"/>
    </source>
</evidence>
<keyword evidence="5" id="KW-0472">Membrane</keyword>
<keyword evidence="8" id="KW-1185">Reference proteome</keyword>
<proteinExistence type="inferred from homology"/>
<dbReference type="PANTHER" id="PTHR32073:SF7">
    <property type="entry name" value="GH11358P"/>
    <property type="match status" value="1"/>
</dbReference>
<evidence type="ECO:0000256" key="2">
    <source>
        <dbReference type="ARBA" id="ARBA00006338"/>
    </source>
</evidence>
<dbReference type="InterPro" id="IPR020519">
    <property type="entry name" value="DIPK2A/B"/>
</dbReference>
<dbReference type="Proteomes" id="UP000663879">
    <property type="component" value="Unassembled WGS sequence"/>
</dbReference>
<sequence length="414" mass="48535">MIVKYLILVSGSICLFLNFILIYTIFNQINLNDEKFLDLKSCPFCYGYNLCDDLEFKNNVKLNGQNSFMNTYLMQYILNIKNVFFAYDETTRKKIVFKKLAHDSELKEFDTNEIFCRNDKELCFKKILENNEVLIKKKLDENSFRLITDLAGIDFGKCFTQRLIDFIYYGLNENIGSKKSLYYANLALLTTLKINPEPLILKMFPKKNGWPFPEFYGSCGRVIAESYEGKTLDQYFNSPFLKRVKIAKKLLDTLFVLDKNKLDIGIYLLDLGYENISYDEIKDKIYFIDVENVFLVDKQRIKTNQGKNFNETKYFLDFEDCGLYGDCLSFNLDKMCTSYYVDLNFYSACRNLLSSYASDSNRKNFLHSVPNNINNKYNIDNLLNECSKSNKNRFQIASEITSVLNQILKDETLY</sequence>
<evidence type="ECO:0000256" key="5">
    <source>
        <dbReference type="SAM" id="Phobius"/>
    </source>
</evidence>
<dbReference type="EMBL" id="CAJNOC010002445">
    <property type="protein sequence ID" value="CAF0933536.1"/>
    <property type="molecule type" value="Genomic_DNA"/>
</dbReference>
<keyword evidence="5" id="KW-1133">Transmembrane helix</keyword>
<evidence type="ECO:0000256" key="1">
    <source>
        <dbReference type="ARBA" id="ARBA00004613"/>
    </source>
</evidence>
<evidence type="ECO:0000259" key="6">
    <source>
        <dbReference type="Pfam" id="PF12260"/>
    </source>
</evidence>
<keyword evidence="5" id="KW-0812">Transmembrane</keyword>
<accession>A0A814BY65</accession>
<comment type="similarity">
    <text evidence="2">Belongs to the DIPK family.</text>
</comment>
<dbReference type="AlphaFoldDB" id="A0A814BY65"/>
<dbReference type="InterPro" id="IPR022049">
    <property type="entry name" value="FAM69_kinase_dom"/>
</dbReference>
<evidence type="ECO:0000313" key="7">
    <source>
        <dbReference type="EMBL" id="CAF0933536.1"/>
    </source>
</evidence>
<dbReference type="PANTHER" id="PTHR32073">
    <property type="entry name" value="GH11358P"/>
    <property type="match status" value="1"/>
</dbReference>
<evidence type="ECO:0000313" key="8">
    <source>
        <dbReference type="Proteomes" id="UP000663879"/>
    </source>
</evidence>
<dbReference type="GO" id="GO:0005576">
    <property type="term" value="C:extracellular region"/>
    <property type="evidence" value="ECO:0007669"/>
    <property type="project" value="UniProtKB-SubCell"/>
</dbReference>
<comment type="caution">
    <text evidence="7">The sequence shown here is derived from an EMBL/GenBank/DDBJ whole genome shotgun (WGS) entry which is preliminary data.</text>
</comment>
<gene>
    <name evidence="7" type="ORF">OXX778_LOCUS13039</name>
</gene>
<comment type="subcellular location">
    <subcellularLocation>
        <location evidence="1">Secreted</location>
    </subcellularLocation>
</comment>
<feature type="transmembrane region" description="Helical" evidence="5">
    <location>
        <begin position="5"/>
        <end position="26"/>
    </location>
</feature>
<organism evidence="7 8">
    <name type="scientific">Brachionus calyciflorus</name>
    <dbReference type="NCBI Taxonomy" id="104777"/>
    <lineage>
        <taxon>Eukaryota</taxon>
        <taxon>Metazoa</taxon>
        <taxon>Spiralia</taxon>
        <taxon>Gnathifera</taxon>
        <taxon>Rotifera</taxon>
        <taxon>Eurotatoria</taxon>
        <taxon>Monogononta</taxon>
        <taxon>Pseudotrocha</taxon>
        <taxon>Ploima</taxon>
        <taxon>Brachionidae</taxon>
        <taxon>Brachionus</taxon>
    </lineage>
</organism>
<reference evidence="7" key="1">
    <citation type="submission" date="2021-02" db="EMBL/GenBank/DDBJ databases">
        <authorList>
            <person name="Nowell W R."/>
        </authorList>
    </citation>
    <scope>NUCLEOTIDE SEQUENCE</scope>
    <source>
        <strain evidence="7">Ploen Becks lab</strain>
    </source>
</reference>